<dbReference type="Proteomes" id="UP001642464">
    <property type="component" value="Unassembled WGS sequence"/>
</dbReference>
<keyword evidence="2" id="KW-0436">Ligase</keyword>
<name>A0ABP0LIM6_9DINO</name>
<dbReference type="InterPro" id="IPR016135">
    <property type="entry name" value="UBQ-conjugating_enzyme/RWD"/>
</dbReference>
<comment type="caution">
    <text evidence="2">The sequence shown here is derived from an EMBL/GenBank/DDBJ whole genome shotgun (WGS) entry which is preliminary data.</text>
</comment>
<organism evidence="2 3">
    <name type="scientific">Durusdinium trenchii</name>
    <dbReference type="NCBI Taxonomy" id="1381693"/>
    <lineage>
        <taxon>Eukaryota</taxon>
        <taxon>Sar</taxon>
        <taxon>Alveolata</taxon>
        <taxon>Dinophyceae</taxon>
        <taxon>Suessiales</taxon>
        <taxon>Symbiodiniaceae</taxon>
        <taxon>Durusdinium</taxon>
    </lineage>
</organism>
<feature type="domain" description="UBC core" evidence="1">
    <location>
        <begin position="1"/>
        <end position="159"/>
    </location>
</feature>
<reference evidence="2 3" key="1">
    <citation type="submission" date="2024-02" db="EMBL/GenBank/DDBJ databases">
        <authorList>
            <person name="Chen Y."/>
            <person name="Shah S."/>
            <person name="Dougan E. K."/>
            <person name="Thang M."/>
            <person name="Chan C."/>
        </authorList>
    </citation>
    <scope>NUCLEOTIDE SEQUENCE [LARGE SCALE GENOMIC DNA]</scope>
</reference>
<evidence type="ECO:0000313" key="3">
    <source>
        <dbReference type="Proteomes" id="UP001642464"/>
    </source>
</evidence>
<dbReference type="InterPro" id="IPR000608">
    <property type="entry name" value="UBC"/>
</dbReference>
<dbReference type="SUPFAM" id="SSF54495">
    <property type="entry name" value="UBC-like"/>
    <property type="match status" value="1"/>
</dbReference>
<evidence type="ECO:0000259" key="1">
    <source>
        <dbReference type="PROSITE" id="PS50127"/>
    </source>
</evidence>
<evidence type="ECO:0000313" key="2">
    <source>
        <dbReference type="EMBL" id="CAK9038152.1"/>
    </source>
</evidence>
<dbReference type="SMART" id="SM00212">
    <property type="entry name" value="UBCc"/>
    <property type="match status" value="1"/>
</dbReference>
<accession>A0ABP0LIM6</accession>
<sequence length="159" mass="18091">MEVLKADLRLIEQELPQGTCQVDLVDSNLFHWEVALSGPEGTPYRGGTFRFWLWFPVEYPEKAPRLKCLTPMYHCNIDRNGSVCLDMDHELLQLKVAGPDPEVEQSSRSSAYCIVQALLSLFAAPVPENALVPDAGRLFLTDRQEYNRRAQQWTTQHAS</sequence>
<proteinExistence type="predicted"/>
<dbReference type="InterPro" id="IPR050113">
    <property type="entry name" value="Ub_conjugating_enzyme"/>
</dbReference>
<dbReference type="EMBL" id="CAXAMM010016136">
    <property type="protein sequence ID" value="CAK9038152.1"/>
    <property type="molecule type" value="Genomic_DNA"/>
</dbReference>
<protein>
    <submittedName>
        <fullName evidence="2">Ubiquitin-conjugating enzyme E2 D2 ((E3-independent) E2 ubiquitin-conjugating enzyme D2) (E2 ubiquitin-conjugating enzyme D2) (Ubiquitin carrier protein D2) (Ubiquitin-protein ligase D2)</fullName>
    </submittedName>
</protein>
<gene>
    <name evidence="2" type="ORF">SCF082_LOCUS22486</name>
</gene>
<keyword evidence="3" id="KW-1185">Reference proteome</keyword>
<dbReference type="PANTHER" id="PTHR24067">
    <property type="entry name" value="UBIQUITIN-CONJUGATING ENZYME E2"/>
    <property type="match status" value="1"/>
</dbReference>
<dbReference type="GO" id="GO:0016874">
    <property type="term" value="F:ligase activity"/>
    <property type="evidence" value="ECO:0007669"/>
    <property type="project" value="UniProtKB-KW"/>
</dbReference>
<dbReference type="Gene3D" id="3.10.110.10">
    <property type="entry name" value="Ubiquitin Conjugating Enzyme"/>
    <property type="match status" value="1"/>
</dbReference>
<dbReference type="Pfam" id="PF00179">
    <property type="entry name" value="UQ_con"/>
    <property type="match status" value="1"/>
</dbReference>
<dbReference type="PROSITE" id="PS50127">
    <property type="entry name" value="UBC_2"/>
    <property type="match status" value="1"/>
</dbReference>